<dbReference type="SMART" id="SM00353">
    <property type="entry name" value="HLH"/>
    <property type="match status" value="1"/>
</dbReference>
<organism evidence="2">
    <name type="scientific">Lygus hesperus</name>
    <name type="common">Western plant bug</name>
    <dbReference type="NCBI Taxonomy" id="30085"/>
    <lineage>
        <taxon>Eukaryota</taxon>
        <taxon>Metazoa</taxon>
        <taxon>Ecdysozoa</taxon>
        <taxon>Arthropoda</taxon>
        <taxon>Hexapoda</taxon>
        <taxon>Insecta</taxon>
        <taxon>Pterygota</taxon>
        <taxon>Neoptera</taxon>
        <taxon>Paraneoptera</taxon>
        <taxon>Hemiptera</taxon>
        <taxon>Heteroptera</taxon>
        <taxon>Panheteroptera</taxon>
        <taxon>Cimicomorpha</taxon>
        <taxon>Miridae</taxon>
        <taxon>Mirini</taxon>
        <taxon>Lygus</taxon>
    </lineage>
</organism>
<evidence type="ECO:0000313" key="2">
    <source>
        <dbReference type="EMBL" id="JAQ00924.1"/>
    </source>
</evidence>
<dbReference type="CDD" id="cd11390">
    <property type="entry name" value="bHLH_TS"/>
    <property type="match status" value="1"/>
</dbReference>
<dbReference type="InterPro" id="IPR050359">
    <property type="entry name" value="bHLH_transcription_factors"/>
</dbReference>
<dbReference type="EMBL" id="GDHC01017705">
    <property type="protein sequence ID" value="JAQ00924.1"/>
    <property type="molecule type" value="Transcribed_RNA"/>
</dbReference>
<dbReference type="PANTHER" id="PTHR19290:SF134">
    <property type="entry name" value="NEUROGENIC DIFFERENTIATION FACTOR 1"/>
    <property type="match status" value="1"/>
</dbReference>
<proteinExistence type="predicted"/>
<gene>
    <name evidence="2" type="primary">Neurog1</name>
    <name evidence="2" type="ORF">g.58376</name>
</gene>
<dbReference type="GO" id="GO:0000981">
    <property type="term" value="F:DNA-binding transcription factor activity, RNA polymerase II-specific"/>
    <property type="evidence" value="ECO:0007669"/>
    <property type="project" value="TreeGrafter"/>
</dbReference>
<accession>A0A146KWR1</accession>
<dbReference type="InterPro" id="IPR036638">
    <property type="entry name" value="HLH_DNA-bd_sf"/>
</dbReference>
<dbReference type="GO" id="GO:0007423">
    <property type="term" value="P:sensory organ development"/>
    <property type="evidence" value="ECO:0007669"/>
    <property type="project" value="TreeGrafter"/>
</dbReference>
<dbReference type="GO" id="GO:0005634">
    <property type="term" value="C:nucleus"/>
    <property type="evidence" value="ECO:0007669"/>
    <property type="project" value="TreeGrafter"/>
</dbReference>
<dbReference type="PROSITE" id="PS50888">
    <property type="entry name" value="BHLH"/>
    <property type="match status" value="1"/>
</dbReference>
<dbReference type="PANTHER" id="PTHR19290">
    <property type="entry name" value="BASIC HELIX-LOOP-HELIX PROTEIN NEUROGENIN-RELATED"/>
    <property type="match status" value="1"/>
</dbReference>
<reference evidence="2" key="1">
    <citation type="journal article" date="2016" name="Gigascience">
        <title>De novo construction of an expanded transcriptome assembly for the western tarnished plant bug, Lygus hesperus.</title>
        <authorList>
            <person name="Tassone E.E."/>
            <person name="Geib S.M."/>
            <person name="Hall B."/>
            <person name="Fabrick J.A."/>
            <person name="Brent C.S."/>
            <person name="Hull J.J."/>
        </authorList>
    </citation>
    <scope>NUCLEOTIDE SEQUENCE</scope>
</reference>
<dbReference type="SUPFAM" id="SSF47459">
    <property type="entry name" value="HLH, helix-loop-helix DNA-binding domain"/>
    <property type="match status" value="1"/>
</dbReference>
<protein>
    <submittedName>
        <fullName evidence="2">Neurogenin-1</fullName>
    </submittedName>
</protein>
<dbReference type="Gene3D" id="4.10.280.10">
    <property type="entry name" value="Helix-loop-helix DNA-binding domain"/>
    <property type="match status" value="1"/>
</dbReference>
<feature type="domain" description="BHLH" evidence="1">
    <location>
        <begin position="14"/>
        <end position="69"/>
    </location>
</feature>
<sequence length="163" mass="18797">MKREKVYREFHAELRRSTANARERNRMHNLNAALNRLRRHLPSEVNMLGKTRLSKIETLKVACNYISVLSETLEKGRPLTSAALSFRLGAGLCIPKGQTASNRILKQKSQKDHDSQWITFGGKIHDCRLSRDYFISDTEDSERNNVEEETNFVEAKLFHALLL</sequence>
<dbReference type="Pfam" id="PF00010">
    <property type="entry name" value="HLH"/>
    <property type="match status" value="1"/>
</dbReference>
<dbReference type="GO" id="GO:0070888">
    <property type="term" value="F:E-box binding"/>
    <property type="evidence" value="ECO:0007669"/>
    <property type="project" value="TreeGrafter"/>
</dbReference>
<dbReference type="GO" id="GO:0046983">
    <property type="term" value="F:protein dimerization activity"/>
    <property type="evidence" value="ECO:0007669"/>
    <property type="project" value="InterPro"/>
</dbReference>
<dbReference type="GO" id="GO:0061564">
    <property type="term" value="P:axon development"/>
    <property type="evidence" value="ECO:0007669"/>
    <property type="project" value="TreeGrafter"/>
</dbReference>
<dbReference type="GO" id="GO:0045944">
    <property type="term" value="P:positive regulation of transcription by RNA polymerase II"/>
    <property type="evidence" value="ECO:0007669"/>
    <property type="project" value="TreeGrafter"/>
</dbReference>
<dbReference type="InterPro" id="IPR011598">
    <property type="entry name" value="bHLH_dom"/>
</dbReference>
<evidence type="ECO:0000259" key="1">
    <source>
        <dbReference type="PROSITE" id="PS50888"/>
    </source>
</evidence>
<name>A0A146KWR1_LYGHE</name>
<dbReference type="AlphaFoldDB" id="A0A146KWR1"/>